<reference evidence="2 3" key="1">
    <citation type="submission" date="2017-05" db="EMBL/GenBank/DDBJ databases">
        <title>The Genome Sequence of Enterococcus mundtii 6B1_DIV0119.</title>
        <authorList>
            <consortium name="The Broad Institute Genomics Platform"/>
            <consortium name="The Broad Institute Genomic Center for Infectious Diseases"/>
            <person name="Earl A."/>
            <person name="Manson A."/>
            <person name="Schwartman J."/>
            <person name="Gilmore M."/>
            <person name="Abouelleil A."/>
            <person name="Cao P."/>
            <person name="Chapman S."/>
            <person name="Cusick C."/>
            <person name="Shea T."/>
            <person name="Young S."/>
            <person name="Neafsey D."/>
            <person name="Nusbaum C."/>
            <person name="Birren B."/>
        </authorList>
    </citation>
    <scope>NUCLEOTIDE SEQUENCE [LARGE SCALE GENOMIC DNA]</scope>
    <source>
        <strain evidence="2 3">6B1_DIV0119</strain>
    </source>
</reference>
<dbReference type="NCBIfam" id="NF033898">
    <property type="entry name" value="QWxxN_dom"/>
    <property type="match status" value="3"/>
</dbReference>
<accession>A0A242KZV0</accession>
<dbReference type="Proteomes" id="UP000195024">
    <property type="component" value="Unassembled WGS sequence"/>
</dbReference>
<evidence type="ECO:0000256" key="1">
    <source>
        <dbReference type="SAM" id="MobiDB-lite"/>
    </source>
</evidence>
<organism evidence="2 3">
    <name type="scientific">Enterococcus mundtii</name>
    <dbReference type="NCBI Taxonomy" id="53346"/>
    <lineage>
        <taxon>Bacteria</taxon>
        <taxon>Bacillati</taxon>
        <taxon>Bacillota</taxon>
        <taxon>Bacilli</taxon>
        <taxon>Lactobacillales</taxon>
        <taxon>Enterococcaceae</taxon>
        <taxon>Enterococcus</taxon>
    </lineage>
</organism>
<comment type="caution">
    <text evidence="2">The sequence shown here is derived from an EMBL/GenBank/DDBJ whole genome shotgun (WGS) entry which is preliminary data.</text>
</comment>
<dbReference type="RefSeq" id="WP_086334754.1">
    <property type="nucleotide sequence ID" value="NZ_NGMS01000001.1"/>
</dbReference>
<gene>
    <name evidence="2" type="ORF">A5802_001211</name>
</gene>
<proteinExistence type="predicted"/>
<name>A0A242KZV0_ENTMU</name>
<protein>
    <submittedName>
        <fullName evidence="2">Uncharacterized protein</fullName>
    </submittedName>
</protein>
<evidence type="ECO:0000313" key="2">
    <source>
        <dbReference type="EMBL" id="OTP27476.1"/>
    </source>
</evidence>
<evidence type="ECO:0000313" key="3">
    <source>
        <dbReference type="Proteomes" id="UP000195024"/>
    </source>
</evidence>
<sequence>MTKDSYSEEIGKLYNTRHEDFKQLNDQMWPNYSTNQMGNTLTPKGLRSLTGYLYICNILGNFQIVGEVPLTRQQVGKKQSAAFKEDTHLKVRQKEKKFTMDSPSSSSSVDLKRFSYPDFHETVNPLIEQLSSTNPMIYLTAKAHQWNLNMQQLAQLFSKRANYTMNRELSNQKQPGSQKSFNHTPNQFSKIRQAAVLRAQQSNEQQTLTLSQNHFEQRTEETDSSYFIAKNSAEKLKNVFEANVNYQFRSTDIIPSGSTSKIVSINEDSLIAAFWKDMTDQFTIFFSVPENATFTEQMKDLNGISVLDLFLGMMNRVFYRNDEQQILSDDQAKNAESVSASLVDFLPESFQGLFFSKKSSITQVREEGIFSQLWSLTNKLSDTLDDYIDKWDVLKVKGVEAAPWFDISPLNPRSDHRLESSLKSYETLQMETSNIVFLATKRYIQVNLPEYELGEKQLPFWFNYAIFQERNETEKINTAVKKYLREEGSGWWLEDDTSMRYVFTNLQKLENSEVVEKVIARRTQIAHIIFDTCGLSTHGLTDERANAIFLQWRNNNIFKNVQFKIIKKIIWTPSNVLSNEEKNKPVSETTPATISSKKTDLERIDELVTDLMNNRNLLVNDGELLPIFYYQYDLFEHREKTSKVNQQLKKLLEKSGITPSSDSGLELVKAIEKYSQEDWGSKKSYKSRKIQYLAYVILKAYGVGQSRLGDSLSANQLFGIFMQWKANTLLEKNEYKKIDQQTIYYKLSPWEDSLLARNQEQKSESNQIYDDFINERYDLISHEHPLIPFVYYPPLFEVRDNIVKAVYDLKKILDEKGIPTQGASLADVSKAVDHWIIAGETYKTIIKRVKKIAKIIVKTYKLEEKDLSIDKAVAIYLQWGNNNAYYGYTIEKDKRNYAYEWNKGNKREELDKKIITFLRENEIDSSKPTISEPLAFSLPNSTIEQYELICKNMTNFLSERGFANDLSNKNILVESAAKWALVEGLEIDTIDWGKLKELVRVILGDEKERVISNEEAQQIFVQWMKDTIEMDTPSLEVKPKENTLEQKQSQTMSKAIVSKWQSENIKNQIELFFRQKGLLSERPTKEDILLAVGKWFTQEGVGTVLMPEKVQAVAKVILNELDLYGGKSDEKISNKDAEATVMKWVFETVLEKSVETYIVQNIISAPDPATFTIGRLRKLFEVHELIEAGLIEQRPKKEEQETITKLWILLTKKMLPNYFLETSQLADELLISDYESLMQLIGSKFLEDTGYHSNFNKNETNTLGMFLFDIATHQGIDNLNELNYFFVPALLATAQLEPERLNKAMELGIHKEFALSSFMSYYQKGYFNYMENQEDVEHLYQEYEEAFINWRRKKGLVNEVLAECERLGIRVSLFGDQVYLDGGNPCPGPWIPRDIEKWYTELTKEVADKHRALNKKLMEYAFHSLNIEDFNFIISPKTHIYEAFTQLKNEVRYYAPSAPGSIPPVFFGNRETWLDTTLNLEKTNILVAVNEKEERVYALKNLDKEGGYAIYRVDKDPMLYLKYGLFDKKNVWGGGYSKVGEKIRIGKKDYTFSSQVDRMNALTSKGDLRTVIDRIAQKHRDQLYRQLYDSGNDKTVASAAWDGVKHFIPFYDCIVGINNRDTKGAAISCTIDVVLLLPVLGQVTSLNLKFGLSVAKAAIVGGAEGIVKNSVRALPNIAEIESLVIGAIRYIDPGVELVKGSSQLVLQKLINMKTRAFIRKDIKPLLVKLNKIKKPSEPLSKELISAQLKKNGPKVFVKRVKAQLYMRVTNLKTRDVFGEFYTLRGGQLRVFEGQASFTSDQLDLINRLSSKVDIDQQFVEEKNLNVKFYGDGMILTGKKEGEQSSRYIVMKNKITPIRVTVIKEQGVRYDICEGERVFPVNYNGIEWYFEPATSRTLSEEVLQKVGKNIDKFQSLKEPNTLSPPDDLGLMSSETGRTYIKINERYVPLVLFHKEKQRYHLVKNDILEPMTVLRLDLANDQFRFETELEKRAVKFQSYAQPAGGKDDVSDDQIPSTSKGADSLFDHLASSSSQVFVDNRYPPYFQLPDTLPYAKEWNKLRQAIQLPDGTDIVEDPKVIVPVLSEFVPELPPYVISDEAKLREKITSAIKEYFPEGSNPNYRVFSGIDITKAPESLKPFLKQFTAEFKNAHENFQKFIDKEKELSKEKALAPTTAGAYLIEMFRLSDAENQEQILKEIMKRLLSVAKKSTQLLEQTEDFNFKNIWLVSTDLLRDEVTKNYYSQIKGRMGAHAFVMRFDPECRIIFMLDGFHVNPATRPGIQAQPSSKDTLMHEVTHIVASSDDLISCPSSPIGFRSSGEDLRKRYEVNFLKLIHGEGFDSFVENVSEMLNLPTVTKQAVFNAVLTDKMLKANLQITDAEMLMTCIRDIGLGRNFFERAPVKRSLADQLGNGDLLFALAVIEVVNVENLVTEHQLETTLENAEITTEINVSQHTQAPSGNRSFSTIKNIGKTNSNDTNTRLMHKQEIRKRAELNL</sequence>
<feature type="region of interest" description="Disordered" evidence="1">
    <location>
        <begin position="2448"/>
        <end position="2474"/>
    </location>
</feature>
<dbReference type="EMBL" id="NGMS01000001">
    <property type="protein sequence ID" value="OTP27476.1"/>
    <property type="molecule type" value="Genomic_DNA"/>
</dbReference>